<evidence type="ECO:0000256" key="3">
    <source>
        <dbReference type="SAM" id="Coils"/>
    </source>
</evidence>
<evidence type="ECO:0000256" key="2">
    <source>
        <dbReference type="ARBA" id="ARBA00023219"/>
    </source>
</evidence>
<proteinExistence type="predicted"/>
<dbReference type="AlphaFoldDB" id="A0A2W4AAZ2"/>
<reference evidence="4 5" key="1">
    <citation type="submission" date="2017-11" db="EMBL/GenBank/DDBJ databases">
        <title>Draft genome sequence of Enterococcus plantarum TRW2 strain isolated from lettuce.</title>
        <authorList>
            <person name="Kim E.B."/>
            <person name="Marco M.L."/>
            <person name="Williams T.R."/>
            <person name="You I.H."/>
        </authorList>
    </citation>
    <scope>NUCLEOTIDE SEQUENCE [LARGE SCALE GENOMIC DNA]</scope>
    <source>
        <strain evidence="4 5">TRW2</strain>
    </source>
</reference>
<comment type="caution">
    <text evidence="4">The sequence shown here is derived from an EMBL/GenBank/DDBJ whole genome shotgun (WGS) entry which is preliminary data.</text>
</comment>
<keyword evidence="2" id="KW-0231">Viral genome packaging</keyword>
<dbReference type="InterPro" id="IPR038713">
    <property type="entry name" value="Terminase_Gp1_N_sf"/>
</dbReference>
<evidence type="ECO:0000256" key="1">
    <source>
        <dbReference type="ARBA" id="ARBA00022612"/>
    </source>
</evidence>
<gene>
    <name evidence="4" type="ORF">CI088_00240</name>
</gene>
<name>A0A2W4AAZ2_9ENTE</name>
<sequence>MSSEAKVPSKKTKERYDLFVADYLQHFNATKATITAGYSKKTARQQGYKLLTIVYIKEKIQIEMKRLRDRMKDEGLRSFAMLIGIAIDTEEKIQKHNEAEVEIERLNDLIGEINLELAELGYERSNVQRVADAIDGRKKELKERKRGLLAHKETLDAQAIELEMKLRKLLNEKSKHERHYLPTKDWEKLQSLKKSIFQDILDRGGFKAIDEIKHSGAVNVNNPLDGLTEEELRRLANGP</sequence>
<keyword evidence="5" id="KW-1185">Reference proteome</keyword>
<feature type="coiled-coil region" evidence="3">
    <location>
        <begin position="57"/>
        <end position="179"/>
    </location>
</feature>
<protein>
    <submittedName>
        <fullName evidence="4">Terminase</fullName>
    </submittedName>
</protein>
<dbReference type="Gene3D" id="1.10.10.1400">
    <property type="entry name" value="Terminase, small subunit, N-terminal DNA-binding domain, HTH motif"/>
    <property type="match status" value="1"/>
</dbReference>
<dbReference type="EMBL" id="PIEU01000001">
    <property type="protein sequence ID" value="PZL78233.1"/>
    <property type="molecule type" value="Genomic_DNA"/>
</dbReference>
<organism evidence="4 5">
    <name type="scientific">Enterococcus plantarum</name>
    <dbReference type="NCBI Taxonomy" id="1077675"/>
    <lineage>
        <taxon>Bacteria</taxon>
        <taxon>Bacillati</taxon>
        <taxon>Bacillota</taxon>
        <taxon>Bacilli</taxon>
        <taxon>Lactobacillales</taxon>
        <taxon>Enterococcaceae</taxon>
        <taxon>Enterococcus</taxon>
    </lineage>
</organism>
<dbReference type="PANTHER" id="PTHR41328:SF2">
    <property type="entry name" value="TERMINASE SMALL SUBUNIT"/>
    <property type="match status" value="1"/>
</dbReference>
<dbReference type="Proteomes" id="UP000249828">
    <property type="component" value="Unassembled WGS sequence"/>
</dbReference>
<accession>A0A2W4AAZ2</accession>
<evidence type="ECO:0000313" key="5">
    <source>
        <dbReference type="Proteomes" id="UP000249828"/>
    </source>
</evidence>
<dbReference type="InterPro" id="IPR052404">
    <property type="entry name" value="SPP1-like_terminase"/>
</dbReference>
<keyword evidence="1" id="KW-1188">Viral release from host cell</keyword>
<dbReference type="RefSeq" id="WP_111246774.1">
    <property type="nucleotide sequence ID" value="NZ_PIEU01000001.1"/>
</dbReference>
<dbReference type="InterPro" id="IPR005335">
    <property type="entry name" value="Terminase_ssu"/>
</dbReference>
<keyword evidence="3" id="KW-0175">Coiled coil</keyword>
<dbReference type="Pfam" id="PF03592">
    <property type="entry name" value="Terminase_2"/>
    <property type="match status" value="1"/>
</dbReference>
<evidence type="ECO:0000313" key="4">
    <source>
        <dbReference type="EMBL" id="PZL78233.1"/>
    </source>
</evidence>
<dbReference type="GO" id="GO:0051276">
    <property type="term" value="P:chromosome organization"/>
    <property type="evidence" value="ECO:0007669"/>
    <property type="project" value="InterPro"/>
</dbReference>
<dbReference type="PANTHER" id="PTHR41328">
    <property type="entry name" value="TERMINASE SMALL SUBUNIT-RELATED"/>
    <property type="match status" value="1"/>
</dbReference>